<dbReference type="Gene3D" id="3.30.930.10">
    <property type="entry name" value="Bira Bifunctional Protein, Domain 2"/>
    <property type="match status" value="1"/>
</dbReference>
<dbReference type="GO" id="GO:0005737">
    <property type="term" value="C:cytoplasm"/>
    <property type="evidence" value="ECO:0007669"/>
    <property type="project" value="TreeGrafter"/>
</dbReference>
<dbReference type="RefSeq" id="XP_066914049.1">
    <property type="nucleotide sequence ID" value="XM_067057948.1"/>
</dbReference>
<name>A0A7M5X8G1_9CNID</name>
<dbReference type="EnsemblMetazoa" id="CLYHEMT019182.2">
    <property type="protein sequence ID" value="CLYHEMP019182.2"/>
    <property type="gene ID" value="CLYHEMG019182"/>
</dbReference>
<keyword evidence="2" id="KW-0436">Ligase</keyword>
<dbReference type="NCBIfam" id="TIGR00121">
    <property type="entry name" value="birA_ligase"/>
    <property type="match status" value="1"/>
</dbReference>
<dbReference type="InterPro" id="IPR045864">
    <property type="entry name" value="aa-tRNA-synth_II/BPL/LPL"/>
</dbReference>
<dbReference type="Proteomes" id="UP000594262">
    <property type="component" value="Unplaced"/>
</dbReference>
<dbReference type="OrthoDB" id="10250105at2759"/>
<reference evidence="4" key="1">
    <citation type="submission" date="2021-01" db="UniProtKB">
        <authorList>
            <consortium name="EnsemblMetazoa"/>
        </authorList>
    </citation>
    <scope>IDENTIFICATION</scope>
</reference>
<dbReference type="PANTHER" id="PTHR12835">
    <property type="entry name" value="BIOTIN PROTEIN LIGASE"/>
    <property type="match status" value="1"/>
</dbReference>
<dbReference type="GO" id="GO:0004077">
    <property type="term" value="F:biotin--[biotin carboxyl-carrier protein] ligase activity"/>
    <property type="evidence" value="ECO:0007669"/>
    <property type="project" value="InterPro"/>
</dbReference>
<keyword evidence="5" id="KW-1185">Reference proteome</keyword>
<dbReference type="AlphaFoldDB" id="A0A7M5X8G1"/>
<dbReference type="InterPro" id="IPR004408">
    <property type="entry name" value="Biotin_CoA_COase_ligase"/>
</dbReference>
<dbReference type="Pfam" id="PF03099">
    <property type="entry name" value="BPL_LplA_LipB"/>
    <property type="match status" value="1"/>
</dbReference>
<evidence type="ECO:0000313" key="4">
    <source>
        <dbReference type="EnsemblMetazoa" id="CLYHEMP019182.2"/>
    </source>
</evidence>
<dbReference type="InterPro" id="IPR004143">
    <property type="entry name" value="BPL_LPL_catalytic"/>
</dbReference>
<dbReference type="SUPFAM" id="SSF55681">
    <property type="entry name" value="Class II aaRS and biotin synthetases"/>
    <property type="match status" value="1"/>
</dbReference>
<dbReference type="Pfam" id="PF02237">
    <property type="entry name" value="BPL_C"/>
    <property type="match status" value="1"/>
</dbReference>
<evidence type="ECO:0000256" key="1">
    <source>
        <dbReference type="ARBA" id="ARBA00009934"/>
    </source>
</evidence>
<proteinExistence type="inferred from homology"/>
<organism evidence="4 5">
    <name type="scientific">Clytia hemisphaerica</name>
    <dbReference type="NCBI Taxonomy" id="252671"/>
    <lineage>
        <taxon>Eukaryota</taxon>
        <taxon>Metazoa</taxon>
        <taxon>Cnidaria</taxon>
        <taxon>Hydrozoa</taxon>
        <taxon>Hydroidolina</taxon>
        <taxon>Leptothecata</taxon>
        <taxon>Obeliida</taxon>
        <taxon>Clytiidae</taxon>
        <taxon>Clytia</taxon>
    </lineage>
</organism>
<dbReference type="PANTHER" id="PTHR12835:SF5">
    <property type="entry name" value="BIOTIN--PROTEIN LIGASE"/>
    <property type="match status" value="1"/>
</dbReference>
<evidence type="ECO:0000259" key="3">
    <source>
        <dbReference type="PROSITE" id="PS51733"/>
    </source>
</evidence>
<sequence>MLTQLRQQLAKNNLSSIVGAARIKTKPPNIVIKTDCVQSYEKALSVLNSVIDKERYTLHHVVSKNFLQGSWKGSCSLLLYNVVDELCEQSKPLIQSYVQDCDGKVIIYSDNTESNTSLQDIKEFTNDINKQYPHQMVMFEECIDSIKKYDLVFVLKLMGMSCTEETQPPSGEHLLTNAYLLSSKKVEDIFALNDEGSVKGKDITLKFSPQNGSHKTTNDEFVVITNTSKNDIKSSFDVEFYQSKLKTVKYGQDIIVTEVINSTHTIFTGVNVNSIQSDGLVVHARRQLKGKGRTGNQWLSPLGCMMFSMQFDIPMNSPLGRSLSMIQHLVIVAFVKSIKERGDGYKDLALGIKWPNDIYIDGKIKIGGIIVNTCLWQNDFKVTVGLGVNISNDKPTDCLNSLIRHYNQTKGAQLKELVIEDVLAATLNEIENLVYVFQNEGAQRFKDEYYQYWLHSGRKVTLESYNMRQAEVVGIDDYGYLVVKILQNGEIVTLQPDGNSFDMMKNMIKIKS</sequence>
<comment type="similarity">
    <text evidence="1">Belongs to the biotin--protein ligase family.</text>
</comment>
<dbReference type="InterPro" id="IPR003142">
    <property type="entry name" value="BPL_C"/>
</dbReference>
<evidence type="ECO:0000313" key="5">
    <source>
        <dbReference type="Proteomes" id="UP000594262"/>
    </source>
</evidence>
<dbReference type="PROSITE" id="PS51733">
    <property type="entry name" value="BPL_LPL_CATALYTIC"/>
    <property type="match status" value="1"/>
</dbReference>
<feature type="domain" description="BPL/LPL catalytic" evidence="3">
    <location>
        <begin position="239"/>
        <end position="438"/>
    </location>
</feature>
<protein>
    <recommendedName>
        <fullName evidence="3">BPL/LPL catalytic domain-containing protein</fullName>
    </recommendedName>
</protein>
<evidence type="ECO:0000256" key="2">
    <source>
        <dbReference type="ARBA" id="ARBA00022598"/>
    </source>
</evidence>
<accession>A0A7M5X8G1</accession>
<dbReference type="GeneID" id="136801309"/>